<name>A0ABQ9W9H3_SAGOE</name>
<proteinExistence type="predicted"/>
<dbReference type="Proteomes" id="UP001266305">
    <property type="component" value="Unassembled WGS sequence"/>
</dbReference>
<reference evidence="1 2" key="1">
    <citation type="submission" date="2023-05" db="EMBL/GenBank/DDBJ databases">
        <title>B98-5 Cell Line De Novo Hybrid Assembly: An Optical Mapping Approach.</title>
        <authorList>
            <person name="Kananen K."/>
            <person name="Auerbach J.A."/>
            <person name="Kautto E."/>
            <person name="Blachly J.S."/>
        </authorList>
    </citation>
    <scope>NUCLEOTIDE SEQUENCE [LARGE SCALE GENOMIC DNA]</scope>
    <source>
        <strain evidence="1">B95-8</strain>
        <tissue evidence="1">Cell line</tissue>
    </source>
</reference>
<feature type="non-terminal residue" evidence="1">
    <location>
        <position position="51"/>
    </location>
</feature>
<protein>
    <submittedName>
        <fullName evidence="1">Uncharacterized protein</fullName>
    </submittedName>
</protein>
<evidence type="ECO:0000313" key="1">
    <source>
        <dbReference type="EMBL" id="KAK2118272.1"/>
    </source>
</evidence>
<feature type="non-terminal residue" evidence="1">
    <location>
        <position position="1"/>
    </location>
</feature>
<sequence>LNGGLCLPGAPNIDQKGTQSHLLCTENCCTMPATRVTLATCRAPPLRISWP</sequence>
<accession>A0ABQ9W9H3</accession>
<keyword evidence="2" id="KW-1185">Reference proteome</keyword>
<comment type="caution">
    <text evidence="1">The sequence shown here is derived from an EMBL/GenBank/DDBJ whole genome shotgun (WGS) entry which is preliminary data.</text>
</comment>
<gene>
    <name evidence="1" type="ORF">P7K49_005159</name>
</gene>
<evidence type="ECO:0000313" key="2">
    <source>
        <dbReference type="Proteomes" id="UP001266305"/>
    </source>
</evidence>
<dbReference type="EMBL" id="JASSZA010000002">
    <property type="protein sequence ID" value="KAK2118272.1"/>
    <property type="molecule type" value="Genomic_DNA"/>
</dbReference>
<organism evidence="1 2">
    <name type="scientific">Saguinus oedipus</name>
    <name type="common">Cotton-top tamarin</name>
    <name type="synonym">Oedipomidas oedipus</name>
    <dbReference type="NCBI Taxonomy" id="9490"/>
    <lineage>
        <taxon>Eukaryota</taxon>
        <taxon>Metazoa</taxon>
        <taxon>Chordata</taxon>
        <taxon>Craniata</taxon>
        <taxon>Vertebrata</taxon>
        <taxon>Euteleostomi</taxon>
        <taxon>Mammalia</taxon>
        <taxon>Eutheria</taxon>
        <taxon>Euarchontoglires</taxon>
        <taxon>Primates</taxon>
        <taxon>Haplorrhini</taxon>
        <taxon>Platyrrhini</taxon>
        <taxon>Cebidae</taxon>
        <taxon>Callitrichinae</taxon>
        <taxon>Saguinus</taxon>
    </lineage>
</organism>